<dbReference type="GO" id="GO:0003723">
    <property type="term" value="F:RNA binding"/>
    <property type="evidence" value="ECO:0007669"/>
    <property type="project" value="InterPro"/>
</dbReference>
<dbReference type="AlphaFoldDB" id="A0A1F7JNA8"/>
<feature type="domain" description="R3H" evidence="1">
    <location>
        <begin position="84"/>
        <end position="151"/>
    </location>
</feature>
<dbReference type="SUPFAM" id="SSF82708">
    <property type="entry name" value="R3H domain"/>
    <property type="match status" value="1"/>
</dbReference>
<dbReference type="PANTHER" id="PTHR35800:SF1">
    <property type="entry name" value="RNA-BINDING PROTEIN KHPB"/>
    <property type="match status" value="1"/>
</dbReference>
<evidence type="ECO:0000259" key="1">
    <source>
        <dbReference type="PROSITE" id="PS51061"/>
    </source>
</evidence>
<name>A0A1F7JNA8_9BACT</name>
<gene>
    <name evidence="2" type="ORF">A3J15_03680</name>
</gene>
<dbReference type="InterPro" id="IPR015946">
    <property type="entry name" value="KH_dom-like_a/b"/>
</dbReference>
<proteinExistence type="predicted"/>
<protein>
    <recommendedName>
        <fullName evidence="1">R3H domain-containing protein</fullName>
    </recommendedName>
</protein>
<comment type="caution">
    <text evidence="2">The sequence shown here is derived from an EMBL/GenBank/DDBJ whole genome shotgun (WGS) entry which is preliminary data.</text>
</comment>
<dbReference type="EMBL" id="MGAY01000013">
    <property type="protein sequence ID" value="OGK57088.1"/>
    <property type="molecule type" value="Genomic_DNA"/>
</dbReference>
<dbReference type="Gene3D" id="3.30.1370.50">
    <property type="entry name" value="R3H-like domain"/>
    <property type="match status" value="1"/>
</dbReference>
<dbReference type="Pfam" id="PF01424">
    <property type="entry name" value="R3H"/>
    <property type="match status" value="1"/>
</dbReference>
<dbReference type="Gene3D" id="3.30.300.20">
    <property type="match status" value="1"/>
</dbReference>
<dbReference type="InterPro" id="IPR036867">
    <property type="entry name" value="R3H_dom_sf"/>
</dbReference>
<organism evidence="2 3">
    <name type="scientific">Candidatus Roizmanbacteria bacterium RIFCSPLOWO2_02_FULL_38_10</name>
    <dbReference type="NCBI Taxonomy" id="1802074"/>
    <lineage>
        <taxon>Bacteria</taxon>
        <taxon>Candidatus Roizmaniibacteriota</taxon>
    </lineage>
</organism>
<reference evidence="2 3" key="1">
    <citation type="journal article" date="2016" name="Nat. Commun.">
        <title>Thousands of microbial genomes shed light on interconnected biogeochemical processes in an aquifer system.</title>
        <authorList>
            <person name="Anantharaman K."/>
            <person name="Brown C.T."/>
            <person name="Hug L.A."/>
            <person name="Sharon I."/>
            <person name="Castelle C.J."/>
            <person name="Probst A.J."/>
            <person name="Thomas B.C."/>
            <person name="Singh A."/>
            <person name="Wilkins M.J."/>
            <person name="Karaoz U."/>
            <person name="Brodie E.L."/>
            <person name="Williams K.H."/>
            <person name="Hubbard S.S."/>
            <person name="Banfield J.F."/>
        </authorList>
    </citation>
    <scope>NUCLEOTIDE SEQUENCE [LARGE SCALE GENOMIC DNA]</scope>
</reference>
<dbReference type="InterPro" id="IPR001374">
    <property type="entry name" value="R3H_dom"/>
</dbReference>
<dbReference type="PANTHER" id="PTHR35800">
    <property type="entry name" value="PROTEIN JAG"/>
    <property type="match status" value="1"/>
</dbReference>
<evidence type="ECO:0000313" key="3">
    <source>
        <dbReference type="Proteomes" id="UP000176376"/>
    </source>
</evidence>
<accession>A0A1F7JNA8</accession>
<dbReference type="InterPro" id="IPR039247">
    <property type="entry name" value="KhpB"/>
</dbReference>
<dbReference type="PROSITE" id="PS51061">
    <property type="entry name" value="R3H"/>
    <property type="match status" value="1"/>
</dbReference>
<dbReference type="SMART" id="SM00393">
    <property type="entry name" value="R3H"/>
    <property type="match status" value="1"/>
</dbReference>
<evidence type="ECO:0000313" key="2">
    <source>
        <dbReference type="EMBL" id="OGK57088.1"/>
    </source>
</evidence>
<sequence length="157" mass="18112">MDKKQIITEKITKILHELGFTPEISVEETDGVFQVLLKTDTEASLLIGHFGETLSSLQRVMEAILFKSFNELVPILINVNDYREKQKERIENLAKNIAERTLSQQKISTLSAFSSYERKLIHEYISANYPNLQSYSEGMGRDRKIFIKIKSEDNEIV</sequence>
<dbReference type="Proteomes" id="UP000176376">
    <property type="component" value="Unassembled WGS sequence"/>
</dbReference>
<dbReference type="STRING" id="1802074.A3J15_03680"/>